<dbReference type="Pfam" id="PF07687">
    <property type="entry name" value="M20_dimer"/>
    <property type="match status" value="1"/>
</dbReference>
<evidence type="ECO:0000259" key="3">
    <source>
        <dbReference type="Pfam" id="PF07687"/>
    </source>
</evidence>
<dbReference type="EMBL" id="RKHY01000001">
    <property type="protein sequence ID" value="ROS43215.1"/>
    <property type="molecule type" value="Genomic_DNA"/>
</dbReference>
<dbReference type="Gene3D" id="3.30.70.360">
    <property type="match status" value="1"/>
</dbReference>
<feature type="compositionally biased region" description="Basic and acidic residues" evidence="2">
    <location>
        <begin position="426"/>
        <end position="436"/>
    </location>
</feature>
<dbReference type="SUPFAM" id="SSF55031">
    <property type="entry name" value="Bacterial exopeptidase dimerisation domain"/>
    <property type="match status" value="1"/>
</dbReference>
<sequence length="454" mass="48410">MTTTDRATVLAGLGELLPGLEELYLDLHRNPELSFAEHRTAGKLADRLREAGYEVHTGIGGTGVAGVLRNGDGPVVMLRADIDALPVAEKTGLPYASEVRAPNPDGDEVPVMHACGHDMHATWLDGAARLLAGGRDGWRGTVIVVYQPGEEVGEGAETMVRDGLFDLVGTPAVVLGQHVVPGPAGWVLTRPGVLMAATDSLRIVLHGRGGHGSRPETTVDPAVLAASVVMRLQTIVSREIAATEQAVVTVGSMHVGTAANVIAEEAVLEVNVRTFDEQVRRRVLAAIERIVQGEAAAAGAPRPPEITPIATFPVTSNDEGANRTLTEAFTAHFGADRTIEAPLVTGSEDFGEFGRAAGAPSCSGWSVALTRTSCSPRWPRAGSSGTSRRTTRRGSRRCCTRRCGPGWRRWSWPRSRFCRWVVAGSGHDRKRPDPRRQLRPAVGGRHPPAPAQDR</sequence>
<dbReference type="PANTHER" id="PTHR11014:SF63">
    <property type="entry name" value="METALLOPEPTIDASE, PUTATIVE (AFU_ORTHOLOGUE AFUA_6G09600)-RELATED"/>
    <property type="match status" value="1"/>
</dbReference>
<dbReference type="Pfam" id="PF01546">
    <property type="entry name" value="Peptidase_M20"/>
    <property type="match status" value="1"/>
</dbReference>
<reference evidence="4 5" key="1">
    <citation type="submission" date="2018-11" db="EMBL/GenBank/DDBJ databases">
        <title>Sequencing the genomes of 1000 actinobacteria strains.</title>
        <authorList>
            <person name="Klenk H.-P."/>
        </authorList>
    </citation>
    <scope>NUCLEOTIDE SEQUENCE [LARGE SCALE GENOMIC DNA]</scope>
    <source>
        <strain evidence="4 5">DSM 44348</strain>
    </source>
</reference>
<dbReference type="GO" id="GO:0019877">
    <property type="term" value="P:diaminopimelate biosynthetic process"/>
    <property type="evidence" value="ECO:0007669"/>
    <property type="project" value="UniProtKB-ARBA"/>
</dbReference>
<dbReference type="NCBIfam" id="TIGR01891">
    <property type="entry name" value="amidohydrolases"/>
    <property type="match status" value="1"/>
</dbReference>
<dbReference type="FunFam" id="3.30.70.360:FF:000001">
    <property type="entry name" value="N-acetyldiaminopimelate deacetylase"/>
    <property type="match status" value="1"/>
</dbReference>
<evidence type="ECO:0000313" key="5">
    <source>
        <dbReference type="Proteomes" id="UP000274843"/>
    </source>
</evidence>
<dbReference type="InterPro" id="IPR036264">
    <property type="entry name" value="Bact_exopeptidase_dim_dom"/>
</dbReference>
<dbReference type="GO" id="GO:0050118">
    <property type="term" value="F:N-acetyldiaminopimelate deacetylase activity"/>
    <property type="evidence" value="ECO:0007669"/>
    <property type="project" value="UniProtKB-ARBA"/>
</dbReference>
<dbReference type="InterPro" id="IPR011650">
    <property type="entry name" value="Peptidase_M20_dimer"/>
</dbReference>
<dbReference type="InterPro" id="IPR002933">
    <property type="entry name" value="Peptidase_M20"/>
</dbReference>
<dbReference type="AlphaFoldDB" id="A0A3N2H525"/>
<protein>
    <submittedName>
        <fullName evidence="4">Hippurate hydrolase</fullName>
    </submittedName>
</protein>
<comment type="caution">
    <text evidence="4">The sequence shown here is derived from an EMBL/GenBank/DDBJ whole genome shotgun (WGS) entry which is preliminary data.</text>
</comment>
<keyword evidence="1 4" id="KW-0378">Hydrolase</keyword>
<dbReference type="InterPro" id="IPR017439">
    <property type="entry name" value="Amidohydrolase"/>
</dbReference>
<feature type="domain" description="Peptidase M20 dimerisation" evidence="3">
    <location>
        <begin position="201"/>
        <end position="295"/>
    </location>
</feature>
<accession>A0A3N2H525</accession>
<evidence type="ECO:0000313" key="4">
    <source>
        <dbReference type="EMBL" id="ROS43215.1"/>
    </source>
</evidence>
<dbReference type="Proteomes" id="UP000274843">
    <property type="component" value="Unassembled WGS sequence"/>
</dbReference>
<feature type="region of interest" description="Disordered" evidence="2">
    <location>
        <begin position="425"/>
        <end position="454"/>
    </location>
</feature>
<evidence type="ECO:0000256" key="2">
    <source>
        <dbReference type="SAM" id="MobiDB-lite"/>
    </source>
</evidence>
<dbReference type="Gene3D" id="3.40.630.10">
    <property type="entry name" value="Zn peptidases"/>
    <property type="match status" value="1"/>
</dbReference>
<organism evidence="4 5">
    <name type="scientific">Amycolatopsis thermoflava</name>
    <dbReference type="NCBI Taxonomy" id="84480"/>
    <lineage>
        <taxon>Bacteria</taxon>
        <taxon>Bacillati</taxon>
        <taxon>Actinomycetota</taxon>
        <taxon>Actinomycetes</taxon>
        <taxon>Pseudonocardiales</taxon>
        <taxon>Pseudonocardiaceae</taxon>
        <taxon>Amycolatopsis</taxon>
        <taxon>Amycolatopsis methanolica group</taxon>
    </lineage>
</organism>
<gene>
    <name evidence="4" type="ORF">EDD35_5617</name>
</gene>
<keyword evidence="5" id="KW-1185">Reference proteome</keyword>
<dbReference type="PANTHER" id="PTHR11014">
    <property type="entry name" value="PEPTIDASE M20 FAMILY MEMBER"/>
    <property type="match status" value="1"/>
</dbReference>
<evidence type="ECO:0000256" key="1">
    <source>
        <dbReference type="ARBA" id="ARBA00022801"/>
    </source>
</evidence>
<dbReference type="SUPFAM" id="SSF53187">
    <property type="entry name" value="Zn-dependent exopeptidases"/>
    <property type="match status" value="1"/>
</dbReference>
<name>A0A3N2H525_9PSEU</name>
<proteinExistence type="predicted"/>